<gene>
    <name evidence="6" type="ORF">BK009_06535</name>
</gene>
<evidence type="ECO:0000313" key="6">
    <source>
        <dbReference type="EMBL" id="AUB60372.1"/>
    </source>
</evidence>
<organism evidence="6 7">
    <name type="scientific">Methanobacterium subterraneum</name>
    <dbReference type="NCBI Taxonomy" id="59277"/>
    <lineage>
        <taxon>Archaea</taxon>
        <taxon>Methanobacteriati</taxon>
        <taxon>Methanobacteriota</taxon>
        <taxon>Methanomada group</taxon>
        <taxon>Methanobacteria</taxon>
        <taxon>Methanobacteriales</taxon>
        <taxon>Methanobacteriaceae</taxon>
        <taxon>Methanobacterium</taxon>
    </lineage>
</organism>
<evidence type="ECO:0000313" key="7">
    <source>
        <dbReference type="Proteomes" id="UP000232631"/>
    </source>
</evidence>
<dbReference type="InterPro" id="IPR050486">
    <property type="entry name" value="Mannose-1P_guanyltransferase"/>
</dbReference>
<evidence type="ECO:0000259" key="5">
    <source>
        <dbReference type="Pfam" id="PF25087"/>
    </source>
</evidence>
<evidence type="ECO:0000256" key="1">
    <source>
        <dbReference type="ARBA" id="ARBA00007274"/>
    </source>
</evidence>
<evidence type="ECO:0000259" key="4">
    <source>
        <dbReference type="Pfam" id="PF00483"/>
    </source>
</evidence>
<dbReference type="InterPro" id="IPR056729">
    <property type="entry name" value="GMPPB_C"/>
</dbReference>
<dbReference type="Gene3D" id="3.90.550.10">
    <property type="entry name" value="Spore Coat Polysaccharide Biosynthesis Protein SpsA, Chain A"/>
    <property type="match status" value="1"/>
</dbReference>
<dbReference type="Pfam" id="PF25087">
    <property type="entry name" value="GMPPB_C"/>
    <property type="match status" value="1"/>
</dbReference>
<keyword evidence="7" id="KW-1185">Reference proteome</keyword>
<dbReference type="InterPro" id="IPR005835">
    <property type="entry name" value="NTP_transferase_dom"/>
</dbReference>
<accession>A0A2H4VQN1</accession>
<dbReference type="GO" id="GO:0016740">
    <property type="term" value="F:transferase activity"/>
    <property type="evidence" value="ECO:0007669"/>
    <property type="project" value="UniProtKB-KW"/>
</dbReference>
<evidence type="ECO:0000256" key="2">
    <source>
        <dbReference type="ARBA" id="ARBA00013414"/>
    </source>
</evidence>
<dbReference type="Pfam" id="PF00483">
    <property type="entry name" value="NTP_transferase"/>
    <property type="match status" value="1"/>
</dbReference>
<dbReference type="Proteomes" id="UP000232631">
    <property type="component" value="Chromosome"/>
</dbReference>
<dbReference type="CDD" id="cd04181">
    <property type="entry name" value="NTP_transferase"/>
    <property type="match status" value="1"/>
</dbReference>
<evidence type="ECO:0000256" key="3">
    <source>
        <dbReference type="ARBA" id="ARBA00022679"/>
    </source>
</evidence>
<reference evidence="6 7" key="1">
    <citation type="submission" date="2016-10" db="EMBL/GenBank/DDBJ databases">
        <title>Comparative genomics between deep and shallow subseafloor isolates.</title>
        <authorList>
            <person name="Ishii S."/>
            <person name="Miller J.R."/>
            <person name="Sutton G."/>
            <person name="Suzuki S."/>
            <person name="Methe B."/>
            <person name="Inagaki F."/>
            <person name="Imachi H."/>
        </authorList>
    </citation>
    <scope>NUCLEOTIDE SEQUENCE [LARGE SCALE GENOMIC DNA]</scope>
    <source>
        <strain evidence="6 7">A8p</strain>
    </source>
</reference>
<keyword evidence="3" id="KW-0808">Transferase</keyword>
<dbReference type="AlphaFoldDB" id="A0A2H4VQN1"/>
<dbReference type="InterPro" id="IPR011004">
    <property type="entry name" value="Trimer_LpxA-like_sf"/>
</dbReference>
<comment type="similarity">
    <text evidence="1">Belongs to the transferase hexapeptide repeat family.</text>
</comment>
<feature type="domain" description="Mannose-1-phosphate guanyltransferase C-terminal" evidence="5">
    <location>
        <begin position="280"/>
        <end position="388"/>
    </location>
</feature>
<dbReference type="GeneID" id="35126132"/>
<dbReference type="FunFam" id="3.90.550.10:FF:000013">
    <property type="entry name" value="mannose-1-phosphate guanyltransferase beta"/>
    <property type="match status" value="1"/>
</dbReference>
<dbReference type="Gene3D" id="2.160.10.10">
    <property type="entry name" value="Hexapeptide repeat proteins"/>
    <property type="match status" value="1"/>
</dbReference>
<dbReference type="RefSeq" id="WP_100909280.1">
    <property type="nucleotide sequence ID" value="NZ_CP017768.1"/>
</dbReference>
<protein>
    <recommendedName>
        <fullName evidence="2">Bifunctional protein GlmU</fullName>
    </recommendedName>
</protein>
<sequence>MMKNTIIVMIKAVLMAGGKGSRIRPLTLSRPKPMIPVANRPMIEYIVDRIKKSGCNDLVVTLSYLKNQIKSLLSEKYPEMNINYSVENSPLGTAGGVKKAAQHIKDTFFVLSGDVLVDVDLNKLLEFHQRKKALATVVLTPVDDPSHFGIAVLDEENQIIKFKEKPAASEVFSKIANTGTYIMEPEILDYIDTADKGEIDFSKDVFPPLIEKKAGIYGFIFEGYWNDVGRPKTYLQANYDVLHHKITPPPSGKPLKEGVGRLGQILVGEHVKIHENARLIGPLVIGDGCIIGKGAIVGRETVLGENVRLEENSTVKGSVIFSDSIIQNSSYLKDCIVDSNCRIERGSFIENGAVLGGSVRLGPHSRVGSERYISNSNVILPQSMVDSDYPIVT</sequence>
<dbReference type="SUPFAM" id="SSF53448">
    <property type="entry name" value="Nucleotide-diphospho-sugar transferases"/>
    <property type="match status" value="1"/>
</dbReference>
<dbReference type="KEGG" id="msub:BK009_06535"/>
<dbReference type="InterPro" id="IPR029044">
    <property type="entry name" value="Nucleotide-diphossugar_trans"/>
</dbReference>
<dbReference type="SUPFAM" id="SSF51161">
    <property type="entry name" value="Trimeric LpxA-like enzymes"/>
    <property type="match status" value="1"/>
</dbReference>
<proteinExistence type="inferred from homology"/>
<dbReference type="EMBL" id="CP017768">
    <property type="protein sequence ID" value="AUB60372.1"/>
    <property type="molecule type" value="Genomic_DNA"/>
</dbReference>
<name>A0A2H4VQN1_9EURY</name>
<feature type="domain" description="Nucleotidyl transferase" evidence="4">
    <location>
        <begin position="11"/>
        <end position="242"/>
    </location>
</feature>
<dbReference type="PANTHER" id="PTHR22572">
    <property type="entry name" value="SUGAR-1-PHOSPHATE GUANYL TRANSFERASE"/>
    <property type="match status" value="1"/>
</dbReference>